<name>A0A197JEU6_9FUNG</name>
<dbReference type="Proteomes" id="UP000078512">
    <property type="component" value="Unassembled WGS sequence"/>
</dbReference>
<keyword evidence="1" id="KW-1133">Transmembrane helix</keyword>
<evidence type="ECO:0000313" key="2">
    <source>
        <dbReference type="EMBL" id="OAQ23528.1"/>
    </source>
</evidence>
<gene>
    <name evidence="2" type="ORF">K457DRAFT_130471</name>
</gene>
<dbReference type="OrthoDB" id="2405755at2759"/>
<keyword evidence="1" id="KW-0812">Transmembrane</keyword>
<keyword evidence="1" id="KW-0472">Membrane</keyword>
<reference evidence="2 3" key="1">
    <citation type="submission" date="2016-05" db="EMBL/GenBank/DDBJ databases">
        <title>Genome sequencing reveals origins of a unique bacterial endosymbiosis in the earliest lineages of terrestrial Fungi.</title>
        <authorList>
            <consortium name="DOE Joint Genome Institute"/>
            <person name="Uehling J."/>
            <person name="Gryganskyi A."/>
            <person name="Hameed K."/>
            <person name="Tschaplinski T."/>
            <person name="Misztal P."/>
            <person name="Wu S."/>
            <person name="Desiro A."/>
            <person name="Vande Pol N."/>
            <person name="Du Z.-Y."/>
            <person name="Zienkiewicz A."/>
            <person name="Zienkiewicz K."/>
            <person name="Morin E."/>
            <person name="Tisserant E."/>
            <person name="Splivallo R."/>
            <person name="Hainaut M."/>
            <person name="Henrissat B."/>
            <person name="Ohm R."/>
            <person name="Kuo A."/>
            <person name="Yan J."/>
            <person name="Lipzen A."/>
            <person name="Nolan M."/>
            <person name="Labutti K."/>
            <person name="Barry K."/>
            <person name="Goldstein A."/>
            <person name="Labbe J."/>
            <person name="Schadt C."/>
            <person name="Tuskan G."/>
            <person name="Grigoriev I."/>
            <person name="Martin F."/>
            <person name="Vilgalys R."/>
            <person name="Bonito G."/>
        </authorList>
    </citation>
    <scope>NUCLEOTIDE SEQUENCE [LARGE SCALE GENOMIC DNA]</scope>
    <source>
        <strain evidence="2 3">AG-77</strain>
    </source>
</reference>
<dbReference type="EMBL" id="KV442116">
    <property type="protein sequence ID" value="OAQ23528.1"/>
    <property type="molecule type" value="Genomic_DNA"/>
</dbReference>
<organism evidence="2 3">
    <name type="scientific">Linnemannia elongata AG-77</name>
    <dbReference type="NCBI Taxonomy" id="1314771"/>
    <lineage>
        <taxon>Eukaryota</taxon>
        <taxon>Fungi</taxon>
        <taxon>Fungi incertae sedis</taxon>
        <taxon>Mucoromycota</taxon>
        <taxon>Mortierellomycotina</taxon>
        <taxon>Mortierellomycetes</taxon>
        <taxon>Mortierellales</taxon>
        <taxon>Mortierellaceae</taxon>
        <taxon>Linnemannia</taxon>
    </lineage>
</organism>
<evidence type="ECO:0008006" key="4">
    <source>
        <dbReference type="Google" id="ProtNLM"/>
    </source>
</evidence>
<dbReference type="AlphaFoldDB" id="A0A197JEU6"/>
<evidence type="ECO:0000256" key="1">
    <source>
        <dbReference type="SAM" id="Phobius"/>
    </source>
</evidence>
<proteinExistence type="predicted"/>
<feature type="transmembrane region" description="Helical" evidence="1">
    <location>
        <begin position="463"/>
        <end position="483"/>
    </location>
</feature>
<accession>A0A197JEU6</accession>
<protein>
    <recommendedName>
        <fullName evidence="4">Transmembrane protein</fullName>
    </recommendedName>
</protein>
<evidence type="ECO:0000313" key="3">
    <source>
        <dbReference type="Proteomes" id="UP000078512"/>
    </source>
</evidence>
<keyword evidence="3" id="KW-1185">Reference proteome</keyword>
<sequence>MFLVWSLFAVNLVLAVFQFLLIGAFGAISAIYSRFGGEHANSIRWTRQGGYPEMLKSLYNSWKTIPKSTKVAMVITIFASLAASLADKGAAYFITLAERQINASFIMVNSPQFIPISGTSLELSGWSTNIRYGANIVDAMARMINDTSNIPDAAAGRIYIPQTYEYEIGCNQAAILALDYKTPQLRLRDNGCMEVFYFFQFPGRELLFANATVIKRLGDRWSITVPITDIRWLYEISVAAILHNNSTSLSTTSSFGRQNWVYLQDGITSLPETITSKGVSPTGETLVLSISNIPFSSSTVQRFRNVSTAAFDNYNDLFQAMEVSINNATLRSKTNMFTEARVVNSTIETLVCYSSNLPGLMCAYNIISIVSVKQQPLNSIIAEARQGRPLPQNPDLTIAMRIRHTITTVNGTRQSISLSTMKNATSAAAYYLASLGQNFYMDWNASELYIIYDIRDTQSGLEIPFWLILCIAVTMMVCLGMWASTEYFMDGRYTSSLHTNIAMQLAARLKSSAPLLMRSKVDPLEFEEIPIVPHDIQQGADINTYTTPFISTLEYPNDR</sequence>